<reference evidence="1" key="1">
    <citation type="submission" date="2016-10" db="EMBL/GenBank/DDBJ databases">
        <title>Sequence of Gallionella enrichment culture.</title>
        <authorList>
            <person name="Poehlein A."/>
            <person name="Muehling M."/>
            <person name="Daniel R."/>
        </authorList>
    </citation>
    <scope>NUCLEOTIDE SEQUENCE</scope>
</reference>
<organism evidence="1">
    <name type="scientific">mine drainage metagenome</name>
    <dbReference type="NCBI Taxonomy" id="410659"/>
    <lineage>
        <taxon>unclassified sequences</taxon>
        <taxon>metagenomes</taxon>
        <taxon>ecological metagenomes</taxon>
    </lineage>
</organism>
<dbReference type="AlphaFoldDB" id="A0A1J5RGE9"/>
<proteinExistence type="predicted"/>
<dbReference type="EMBL" id="MLJW01000267">
    <property type="protein sequence ID" value="OIQ91188.1"/>
    <property type="molecule type" value="Genomic_DNA"/>
</dbReference>
<sequence>MKTTFPPAPFPRKGVTTARLARSFTLRRARGGAPHPLGCLPRKEVPLGDPSPGAVLVPTAVGCL</sequence>
<name>A0A1J5RGE9_9ZZZZ</name>
<protein>
    <submittedName>
        <fullName evidence="1">Uncharacterized protein</fullName>
    </submittedName>
</protein>
<comment type="caution">
    <text evidence="1">The sequence shown here is derived from an EMBL/GenBank/DDBJ whole genome shotgun (WGS) entry which is preliminary data.</text>
</comment>
<evidence type="ECO:0000313" key="1">
    <source>
        <dbReference type="EMBL" id="OIQ91188.1"/>
    </source>
</evidence>
<gene>
    <name evidence="1" type="ORF">GALL_269180</name>
</gene>
<accession>A0A1J5RGE9</accession>